<evidence type="ECO:0000256" key="13">
    <source>
        <dbReference type="ARBA" id="ARBA00037895"/>
    </source>
</evidence>
<dbReference type="InterPro" id="IPR006089">
    <property type="entry name" value="Acyl-CoA_DH_CS"/>
</dbReference>
<keyword evidence="9" id="KW-0809">Transit peptide</keyword>
<evidence type="ECO:0000256" key="22">
    <source>
        <dbReference type="ARBA" id="ARBA00049192"/>
    </source>
</evidence>
<keyword evidence="10" id="KW-0007">Acetylation</keyword>
<dbReference type="Pfam" id="PF02770">
    <property type="entry name" value="Acyl-CoA_dh_M"/>
    <property type="match status" value="1"/>
</dbReference>
<evidence type="ECO:0000256" key="21">
    <source>
        <dbReference type="ARBA" id="ARBA00049096"/>
    </source>
</evidence>
<feature type="domain" description="Acyl-CoA dehydrogenase/oxidase C-terminal" evidence="26">
    <location>
        <begin position="235"/>
        <end position="383"/>
    </location>
</feature>
<dbReference type="OrthoDB" id="5288309at2"/>
<dbReference type="PIRSF" id="PIRSF016578">
    <property type="entry name" value="HsaA"/>
    <property type="match status" value="1"/>
</dbReference>
<evidence type="ECO:0000256" key="14">
    <source>
        <dbReference type="ARBA" id="ARBA00039036"/>
    </source>
</evidence>
<dbReference type="Gene3D" id="1.10.540.10">
    <property type="entry name" value="Acyl-CoA dehydrogenase/oxidase, N-terminal domain"/>
    <property type="match status" value="1"/>
</dbReference>
<comment type="catalytic activity">
    <reaction evidence="24">
        <text>2-methylpropanoyl-CoA + oxidized [electron-transfer flavoprotein] + H(+) = 2-methylpropenoyl-CoA + reduced [electron-transfer flavoprotein]</text>
        <dbReference type="Rhea" id="RHEA:44180"/>
        <dbReference type="Rhea" id="RHEA-COMP:10685"/>
        <dbReference type="Rhea" id="RHEA-COMP:10686"/>
        <dbReference type="ChEBI" id="CHEBI:15378"/>
        <dbReference type="ChEBI" id="CHEBI:57338"/>
        <dbReference type="ChEBI" id="CHEBI:57692"/>
        <dbReference type="ChEBI" id="CHEBI:58307"/>
        <dbReference type="ChEBI" id="CHEBI:62500"/>
    </reaction>
    <physiologicalReaction direction="left-to-right" evidence="24">
        <dbReference type="Rhea" id="RHEA:44181"/>
    </physiologicalReaction>
</comment>
<dbReference type="EMBL" id="WFLM01000002">
    <property type="protein sequence ID" value="KAB8039467.1"/>
    <property type="molecule type" value="Genomic_DNA"/>
</dbReference>
<evidence type="ECO:0000259" key="26">
    <source>
        <dbReference type="Pfam" id="PF00441"/>
    </source>
</evidence>
<dbReference type="InterPro" id="IPR013786">
    <property type="entry name" value="AcylCoA_DH/ox_N"/>
</dbReference>
<keyword evidence="12" id="KW-0443">Lipid metabolism</keyword>
<dbReference type="PANTHER" id="PTHR43884:SF1">
    <property type="entry name" value="SHORT_BRANCHED CHAIN SPECIFIC ACYL-COA DEHYDROGENASE, MITOCHONDRIAL"/>
    <property type="match status" value="1"/>
</dbReference>
<keyword evidence="8" id="KW-0276">Fatty acid metabolism</keyword>
<dbReference type="InterPro" id="IPR009075">
    <property type="entry name" value="AcylCo_DH/oxidase_C"/>
</dbReference>
<evidence type="ECO:0000256" key="5">
    <source>
        <dbReference type="ARBA" id="ARBA00022553"/>
    </source>
</evidence>
<feature type="domain" description="Acyl-CoA oxidase/dehydrogenase middle" evidence="27">
    <location>
        <begin position="129"/>
        <end position="223"/>
    </location>
</feature>
<evidence type="ECO:0000313" key="29">
    <source>
        <dbReference type="EMBL" id="KAB8039467.1"/>
    </source>
</evidence>
<dbReference type="GO" id="GO:0003853">
    <property type="term" value="F:short-chain 2-methyl fatty acyl-CoA dehydrogenase activity"/>
    <property type="evidence" value="ECO:0007669"/>
    <property type="project" value="UniProtKB-EC"/>
</dbReference>
<comment type="catalytic activity">
    <reaction evidence="22">
        <text>hexanoyl-CoA + oxidized [electron-transfer flavoprotein] + H(+) = (2E)-hexenoyl-CoA + reduced [electron-transfer flavoprotein]</text>
        <dbReference type="Rhea" id="RHEA:43464"/>
        <dbReference type="Rhea" id="RHEA-COMP:10685"/>
        <dbReference type="Rhea" id="RHEA-COMP:10686"/>
        <dbReference type="ChEBI" id="CHEBI:15378"/>
        <dbReference type="ChEBI" id="CHEBI:57692"/>
        <dbReference type="ChEBI" id="CHEBI:58307"/>
        <dbReference type="ChEBI" id="CHEBI:62077"/>
        <dbReference type="ChEBI" id="CHEBI:62620"/>
    </reaction>
    <physiologicalReaction direction="left-to-right" evidence="22">
        <dbReference type="Rhea" id="RHEA:43465"/>
    </physiologicalReaction>
</comment>
<dbReference type="InterPro" id="IPR036250">
    <property type="entry name" value="AcylCo_DH-like_C"/>
</dbReference>
<dbReference type="SUPFAM" id="SSF56645">
    <property type="entry name" value="Acyl-CoA dehydrogenase NM domain-like"/>
    <property type="match status" value="1"/>
</dbReference>
<evidence type="ECO:0000259" key="28">
    <source>
        <dbReference type="Pfam" id="PF02771"/>
    </source>
</evidence>
<comment type="cofactor">
    <cofactor evidence="1 25">
        <name>FAD</name>
        <dbReference type="ChEBI" id="CHEBI:57692"/>
    </cofactor>
</comment>
<dbReference type="Gene3D" id="2.40.110.10">
    <property type="entry name" value="Butyryl-CoA Dehydrogenase, subunit A, domain 2"/>
    <property type="match status" value="1"/>
</dbReference>
<dbReference type="AlphaFoldDB" id="A0A6N6VVN4"/>
<evidence type="ECO:0000256" key="18">
    <source>
        <dbReference type="ARBA" id="ARBA00048235"/>
    </source>
</evidence>
<dbReference type="PROSITE" id="PS00073">
    <property type="entry name" value="ACYL_COA_DH_2"/>
    <property type="match status" value="1"/>
</dbReference>
<comment type="pathway">
    <text evidence="13">Amino-acid degradation; L-isoleucine degradation.</text>
</comment>
<dbReference type="GO" id="GO:0050660">
    <property type="term" value="F:flavin adenine dinucleotide binding"/>
    <property type="evidence" value="ECO:0007669"/>
    <property type="project" value="InterPro"/>
</dbReference>
<dbReference type="Pfam" id="PF02771">
    <property type="entry name" value="Acyl-CoA_dh_N"/>
    <property type="match status" value="1"/>
</dbReference>
<dbReference type="EC" id="1.3.8.5" evidence="14"/>
<comment type="pathway">
    <text evidence="2">Lipid metabolism; mitochondrial fatty acid beta-oxidation.</text>
</comment>
<comment type="catalytic activity">
    <reaction evidence="20">
        <text>(2R)-2-methylbutanoyl-CoA + oxidized [electron-transfer flavoprotein] + H(+) = ethylacryloyl-CoA + reduced [electron-transfer flavoprotein]</text>
        <dbReference type="Rhea" id="RHEA:65296"/>
        <dbReference type="Rhea" id="RHEA-COMP:10685"/>
        <dbReference type="Rhea" id="RHEA-COMP:10686"/>
        <dbReference type="ChEBI" id="CHEBI:15378"/>
        <dbReference type="ChEBI" id="CHEBI:57692"/>
        <dbReference type="ChEBI" id="CHEBI:58307"/>
        <dbReference type="ChEBI" id="CHEBI:156439"/>
        <dbReference type="ChEBI" id="CHEBI:156440"/>
    </reaction>
    <physiologicalReaction direction="left-to-right" evidence="20">
        <dbReference type="Rhea" id="RHEA:65297"/>
    </physiologicalReaction>
</comment>
<comment type="similarity">
    <text evidence="3 25">Belongs to the acyl-CoA dehydrogenase family.</text>
</comment>
<name>A0A6N6VVN4_9BACT</name>
<accession>A0A6N6VVN4</accession>
<evidence type="ECO:0000256" key="25">
    <source>
        <dbReference type="RuleBase" id="RU362125"/>
    </source>
</evidence>
<keyword evidence="5" id="KW-0597">Phosphoprotein</keyword>
<dbReference type="FunFam" id="1.10.540.10:FF:000012">
    <property type="entry name" value="Acyl-CoA dehydrogenase short/branched chain"/>
    <property type="match status" value="1"/>
</dbReference>
<evidence type="ECO:0000256" key="19">
    <source>
        <dbReference type="ARBA" id="ARBA00048307"/>
    </source>
</evidence>
<evidence type="ECO:0000256" key="17">
    <source>
        <dbReference type="ARBA" id="ARBA00042821"/>
    </source>
</evidence>
<evidence type="ECO:0000256" key="23">
    <source>
        <dbReference type="ARBA" id="ARBA00049552"/>
    </source>
</evidence>
<evidence type="ECO:0000256" key="12">
    <source>
        <dbReference type="ARBA" id="ARBA00023098"/>
    </source>
</evidence>
<dbReference type="InterPro" id="IPR006091">
    <property type="entry name" value="Acyl-CoA_Oxase/DH_mid-dom"/>
</dbReference>
<evidence type="ECO:0000256" key="8">
    <source>
        <dbReference type="ARBA" id="ARBA00022832"/>
    </source>
</evidence>
<dbReference type="Proteomes" id="UP000437748">
    <property type="component" value="Unassembled WGS sequence"/>
</dbReference>
<evidence type="ECO:0000256" key="2">
    <source>
        <dbReference type="ARBA" id="ARBA00005198"/>
    </source>
</evidence>
<evidence type="ECO:0000256" key="1">
    <source>
        <dbReference type="ARBA" id="ARBA00001974"/>
    </source>
</evidence>
<dbReference type="FunFam" id="1.20.140.10:FF:000002">
    <property type="entry name" value="Acyl-CoA dehydrogenase short/branched chain"/>
    <property type="match status" value="1"/>
</dbReference>
<evidence type="ECO:0000256" key="7">
    <source>
        <dbReference type="ARBA" id="ARBA00022827"/>
    </source>
</evidence>
<comment type="caution">
    <text evidence="29">The sequence shown here is derived from an EMBL/GenBank/DDBJ whole genome shotgun (WGS) entry which is preliminary data.</text>
</comment>
<evidence type="ECO:0000256" key="10">
    <source>
        <dbReference type="ARBA" id="ARBA00022990"/>
    </source>
</evidence>
<evidence type="ECO:0000256" key="24">
    <source>
        <dbReference type="ARBA" id="ARBA00051903"/>
    </source>
</evidence>
<dbReference type="SUPFAM" id="SSF47203">
    <property type="entry name" value="Acyl-CoA dehydrogenase C-terminal domain-like"/>
    <property type="match status" value="1"/>
</dbReference>
<comment type="catalytic activity">
    <reaction evidence="23">
        <text>(2S)-2-methylbutanoyl-CoA + oxidized [electron-transfer flavoprotein] + H(+) = (2E)-2-methylbut-2-enoyl-CoA + reduced [electron-transfer flavoprotein]</text>
        <dbReference type="Rhea" id="RHEA:48256"/>
        <dbReference type="Rhea" id="RHEA-COMP:10685"/>
        <dbReference type="Rhea" id="RHEA-COMP:10686"/>
        <dbReference type="ChEBI" id="CHEBI:15378"/>
        <dbReference type="ChEBI" id="CHEBI:57337"/>
        <dbReference type="ChEBI" id="CHEBI:57692"/>
        <dbReference type="ChEBI" id="CHEBI:58307"/>
        <dbReference type="ChEBI" id="CHEBI:88166"/>
    </reaction>
    <physiologicalReaction direction="left-to-right" evidence="23">
        <dbReference type="Rhea" id="RHEA:48257"/>
    </physiologicalReaction>
</comment>
<evidence type="ECO:0000259" key="27">
    <source>
        <dbReference type="Pfam" id="PF02770"/>
    </source>
</evidence>
<comment type="catalytic activity">
    <reaction evidence="19">
        <text>valproyl-CoA + oxidized [electron-transfer flavoprotein] + H(+) = (2E)-2-propylpent-2-enoyl-CoA + reduced [electron-transfer flavoprotein]</text>
        <dbReference type="Rhea" id="RHEA:65344"/>
        <dbReference type="Rhea" id="RHEA-COMP:10685"/>
        <dbReference type="Rhea" id="RHEA-COMP:10686"/>
        <dbReference type="ChEBI" id="CHEBI:15378"/>
        <dbReference type="ChEBI" id="CHEBI:57692"/>
        <dbReference type="ChEBI" id="CHEBI:58307"/>
        <dbReference type="ChEBI" id="CHEBI:156457"/>
        <dbReference type="ChEBI" id="CHEBI:156458"/>
    </reaction>
    <physiologicalReaction direction="left-to-right" evidence="19">
        <dbReference type="Rhea" id="RHEA:65345"/>
    </physiologicalReaction>
</comment>
<keyword evidence="30" id="KW-1185">Reference proteome</keyword>
<proteinExistence type="inferred from homology"/>
<gene>
    <name evidence="29" type="ORF">GCL60_04220</name>
</gene>
<evidence type="ECO:0000256" key="16">
    <source>
        <dbReference type="ARBA" id="ARBA00041537"/>
    </source>
</evidence>
<feature type="domain" description="Acyl-CoA dehydrogenase/oxidase N-terminal" evidence="28">
    <location>
        <begin position="14"/>
        <end position="123"/>
    </location>
</feature>
<dbReference type="InterPro" id="IPR046373">
    <property type="entry name" value="Acyl-CoA_Oxase/DH_mid-dom_sf"/>
</dbReference>
<evidence type="ECO:0000256" key="4">
    <source>
        <dbReference type="ARBA" id="ARBA00011881"/>
    </source>
</evidence>
<sequence>MPYSISNPLTLLKDDESLFYNSVLDFAKKEIAPLVSQMDESETLNASLISKIFDMGLMAIEVPEKYGGSGGSFFQAILAIEALAQVDPSISVFVDVQNTLIANALIKWAPENIKAKYFPQMAKNRVSSYCLTEANSGSDAFALKTSAVDKGTHYELNGKKIFITNAKEASLFLVFANINPDLGYKGITAFFVDKELGGVSLGRKESKLGIRASSTCEVIFENVKVPKENVIGEVGKGYKIAIETLNEGRIGIAAQMLGLAEGALAAAVNYAKQREQFGKPIAQFQGVQFQIADMAIRIEASKLMVYNAARLKDANLNFVKEAAMAKRFTSEVAEFVASTALEIFGGYGFVKDFPAEKFYRDAKIGKIYEGTTNMQLQTIAKMILD</sequence>
<evidence type="ECO:0000256" key="6">
    <source>
        <dbReference type="ARBA" id="ARBA00022630"/>
    </source>
</evidence>
<reference evidence="29 30" key="1">
    <citation type="submission" date="2019-10" db="EMBL/GenBank/DDBJ databases">
        <title>New species of Slilvanegrellaceae.</title>
        <authorList>
            <person name="Pitt A."/>
            <person name="Hahn M.W."/>
        </authorList>
    </citation>
    <scope>NUCLEOTIDE SEQUENCE [LARGE SCALE GENOMIC DNA]</scope>
    <source>
        <strain evidence="29 30">SP-Ram-0.45-NSY-1</strain>
    </source>
</reference>
<dbReference type="GO" id="GO:0006631">
    <property type="term" value="P:fatty acid metabolic process"/>
    <property type="evidence" value="ECO:0007669"/>
    <property type="project" value="UniProtKB-KW"/>
</dbReference>
<comment type="catalytic activity">
    <reaction evidence="18">
        <text>2-methylbutanoyl-CoA + oxidized [electron-transfer flavoprotein] + H(+) = (2E)-2-methylbut-2-enoyl-CoA + reduced [electron-transfer flavoprotein]</text>
        <dbReference type="Rhea" id="RHEA:43780"/>
        <dbReference type="Rhea" id="RHEA-COMP:10685"/>
        <dbReference type="Rhea" id="RHEA-COMP:10686"/>
        <dbReference type="ChEBI" id="CHEBI:15378"/>
        <dbReference type="ChEBI" id="CHEBI:57336"/>
        <dbReference type="ChEBI" id="CHEBI:57337"/>
        <dbReference type="ChEBI" id="CHEBI:57692"/>
        <dbReference type="ChEBI" id="CHEBI:58307"/>
        <dbReference type="EC" id="1.3.8.5"/>
    </reaction>
    <physiologicalReaction direction="left-to-right" evidence="18">
        <dbReference type="Rhea" id="RHEA:43781"/>
    </physiologicalReaction>
</comment>
<keyword evidence="6 25" id="KW-0285">Flavoprotein</keyword>
<dbReference type="Gene3D" id="1.20.140.10">
    <property type="entry name" value="Butyryl-CoA Dehydrogenase, subunit A, domain 3"/>
    <property type="match status" value="1"/>
</dbReference>
<evidence type="ECO:0000256" key="3">
    <source>
        <dbReference type="ARBA" id="ARBA00009347"/>
    </source>
</evidence>
<evidence type="ECO:0000256" key="9">
    <source>
        <dbReference type="ARBA" id="ARBA00022946"/>
    </source>
</evidence>
<dbReference type="PANTHER" id="PTHR43884">
    <property type="entry name" value="ACYL-COA DEHYDROGENASE"/>
    <property type="match status" value="1"/>
</dbReference>
<evidence type="ECO:0000256" key="11">
    <source>
        <dbReference type="ARBA" id="ARBA00023002"/>
    </source>
</evidence>
<organism evidence="29 30">
    <name type="scientific">Silvanigrella paludirubra</name>
    <dbReference type="NCBI Taxonomy" id="2499159"/>
    <lineage>
        <taxon>Bacteria</taxon>
        <taxon>Pseudomonadati</taxon>
        <taxon>Bdellovibrionota</taxon>
        <taxon>Oligoflexia</taxon>
        <taxon>Silvanigrellales</taxon>
        <taxon>Silvanigrellaceae</taxon>
        <taxon>Silvanigrella</taxon>
    </lineage>
</organism>
<keyword evidence="7 25" id="KW-0274">FAD</keyword>
<dbReference type="InterPro" id="IPR009100">
    <property type="entry name" value="AcylCoA_DH/oxidase_NM_dom_sf"/>
</dbReference>
<dbReference type="RefSeq" id="WP_153418692.1">
    <property type="nucleotide sequence ID" value="NZ_WFLM01000002.1"/>
</dbReference>
<dbReference type="PROSITE" id="PS00072">
    <property type="entry name" value="ACYL_COA_DH_1"/>
    <property type="match status" value="1"/>
</dbReference>
<evidence type="ECO:0000256" key="20">
    <source>
        <dbReference type="ARBA" id="ARBA00048592"/>
    </source>
</evidence>
<dbReference type="GO" id="GO:0046395">
    <property type="term" value="P:carboxylic acid catabolic process"/>
    <property type="evidence" value="ECO:0007669"/>
    <property type="project" value="UniProtKB-ARBA"/>
</dbReference>
<dbReference type="InterPro" id="IPR037069">
    <property type="entry name" value="AcylCoA_DH/ox_N_sf"/>
</dbReference>
<comment type="catalytic activity">
    <reaction evidence="21">
        <text>butanoyl-CoA + oxidized [electron-transfer flavoprotein] + H(+) = (2E)-butenoyl-CoA + reduced [electron-transfer flavoprotein]</text>
        <dbReference type="Rhea" id="RHEA:24004"/>
        <dbReference type="Rhea" id="RHEA-COMP:10685"/>
        <dbReference type="Rhea" id="RHEA-COMP:10686"/>
        <dbReference type="ChEBI" id="CHEBI:15378"/>
        <dbReference type="ChEBI" id="CHEBI:57332"/>
        <dbReference type="ChEBI" id="CHEBI:57371"/>
        <dbReference type="ChEBI" id="CHEBI:57692"/>
        <dbReference type="ChEBI" id="CHEBI:58307"/>
    </reaction>
    <physiologicalReaction direction="left-to-right" evidence="21">
        <dbReference type="Rhea" id="RHEA:24005"/>
    </physiologicalReaction>
</comment>
<evidence type="ECO:0000313" key="30">
    <source>
        <dbReference type="Proteomes" id="UP000437748"/>
    </source>
</evidence>
<dbReference type="Pfam" id="PF00441">
    <property type="entry name" value="Acyl-CoA_dh_1"/>
    <property type="match status" value="1"/>
</dbReference>
<protein>
    <recommendedName>
        <fullName evidence="15">Short/branched chain specific acyl-CoA dehydrogenase, mitochondrial</fullName>
        <ecNumber evidence="14">1.3.8.5</ecNumber>
    </recommendedName>
    <alternativeName>
        <fullName evidence="17">2-methyl branched chain acyl-CoA dehydrogenase</fullName>
    </alternativeName>
    <alternativeName>
        <fullName evidence="16">2-methylbutyryl-coenzyme A dehydrogenase</fullName>
    </alternativeName>
</protein>
<keyword evidence="11 25" id="KW-0560">Oxidoreductase</keyword>
<evidence type="ECO:0000256" key="15">
    <source>
        <dbReference type="ARBA" id="ARBA00039850"/>
    </source>
</evidence>
<dbReference type="FunFam" id="2.40.110.10:FF:000001">
    <property type="entry name" value="Acyl-CoA dehydrogenase, mitochondrial"/>
    <property type="match status" value="1"/>
</dbReference>
<comment type="subunit">
    <text evidence="4">Homotetramer.</text>
</comment>